<evidence type="ECO:0000256" key="5">
    <source>
        <dbReference type="ARBA" id="ARBA00022475"/>
    </source>
</evidence>
<evidence type="ECO:0000256" key="4">
    <source>
        <dbReference type="ARBA" id="ARBA00022448"/>
    </source>
</evidence>
<name>A0ABY1JCG8_9BACT</name>
<evidence type="ECO:0000313" key="13">
    <source>
        <dbReference type="EMBL" id="SIN65878.1"/>
    </source>
</evidence>
<dbReference type="Gene3D" id="3.40.1690.10">
    <property type="entry name" value="secretion proteins EscU"/>
    <property type="match status" value="1"/>
</dbReference>
<organism evidence="13 14">
    <name type="scientific">Acetomicrobium flavidum</name>
    <dbReference type="NCBI Taxonomy" id="49896"/>
    <lineage>
        <taxon>Bacteria</taxon>
        <taxon>Thermotogati</taxon>
        <taxon>Synergistota</taxon>
        <taxon>Synergistia</taxon>
        <taxon>Synergistales</taxon>
        <taxon>Acetomicrobiaceae</taxon>
        <taxon>Acetomicrobium</taxon>
    </lineage>
</organism>
<keyword evidence="7 12" id="KW-1005">Bacterial flagellum biogenesis</keyword>
<dbReference type="SUPFAM" id="SSF160544">
    <property type="entry name" value="EscU C-terminal domain-like"/>
    <property type="match status" value="1"/>
</dbReference>
<comment type="function">
    <text evidence="12">Required for formation of the rod structure in the basal body of the flagellar apparatus. Together with FliI and FliH, may constitute the export apparatus of flagellin.</text>
</comment>
<dbReference type="InterPro" id="IPR029025">
    <property type="entry name" value="T3SS_substrate_exporter_C"/>
</dbReference>
<evidence type="ECO:0000256" key="9">
    <source>
        <dbReference type="ARBA" id="ARBA00022989"/>
    </source>
</evidence>
<comment type="subcellular location">
    <subcellularLocation>
        <location evidence="1">Cell membrane</location>
        <topology evidence="1">Multi-pass membrane protein</topology>
    </subcellularLocation>
</comment>
<dbReference type="InterPro" id="IPR006135">
    <property type="entry name" value="T3SS_substrate_exporter"/>
</dbReference>
<evidence type="ECO:0000256" key="10">
    <source>
        <dbReference type="ARBA" id="ARBA00023136"/>
    </source>
</evidence>
<evidence type="ECO:0000256" key="2">
    <source>
        <dbReference type="ARBA" id="ARBA00010690"/>
    </source>
</evidence>
<dbReference type="PANTHER" id="PTHR30531">
    <property type="entry name" value="FLAGELLAR BIOSYNTHETIC PROTEIN FLHB"/>
    <property type="match status" value="1"/>
</dbReference>
<dbReference type="InterPro" id="IPR006136">
    <property type="entry name" value="FlhB"/>
</dbReference>
<keyword evidence="13" id="KW-0969">Cilium</keyword>
<evidence type="ECO:0000256" key="3">
    <source>
        <dbReference type="ARBA" id="ARBA00021622"/>
    </source>
</evidence>
<keyword evidence="9 12" id="KW-1133">Transmembrane helix</keyword>
<dbReference type="EMBL" id="FSQZ01000001">
    <property type="protein sequence ID" value="SIN65878.1"/>
    <property type="molecule type" value="Genomic_DNA"/>
</dbReference>
<keyword evidence="13" id="KW-0966">Cell projection</keyword>
<comment type="caution">
    <text evidence="12">Lacks conserved residue(s) required for the propagation of feature annotation.</text>
</comment>
<keyword evidence="4 12" id="KW-0813">Transport</keyword>
<evidence type="ECO:0000313" key="14">
    <source>
        <dbReference type="Proteomes" id="UP000185093"/>
    </source>
</evidence>
<comment type="similarity">
    <text evidence="2 12">Belongs to the type III secretion exporter family.</text>
</comment>
<dbReference type="NCBIfam" id="TIGR00328">
    <property type="entry name" value="flhB"/>
    <property type="match status" value="1"/>
</dbReference>
<protein>
    <recommendedName>
        <fullName evidence="3 12">Flagellar biosynthetic protein FlhB</fullName>
    </recommendedName>
</protein>
<accession>A0ABY1JCG8</accession>
<keyword evidence="11 12" id="KW-1006">Bacterial flagellum protein export</keyword>
<keyword evidence="5 12" id="KW-1003">Cell membrane</keyword>
<gene>
    <name evidence="12" type="primary">flhB</name>
    <name evidence="13" type="ORF">SAMN05444368_0827</name>
</gene>
<feature type="transmembrane region" description="Helical" evidence="12">
    <location>
        <begin position="103"/>
        <end position="126"/>
    </location>
</feature>
<evidence type="ECO:0000256" key="12">
    <source>
        <dbReference type="RuleBase" id="RU364091"/>
    </source>
</evidence>
<reference evidence="13 14" key="1">
    <citation type="submission" date="2016-11" db="EMBL/GenBank/DDBJ databases">
        <authorList>
            <person name="Varghese N."/>
            <person name="Submissions S."/>
        </authorList>
    </citation>
    <scope>NUCLEOTIDE SEQUENCE [LARGE SCALE GENOMIC DNA]</scope>
    <source>
        <strain evidence="13 14">DSM 20664</strain>
    </source>
</reference>
<keyword evidence="8 12" id="KW-0653">Protein transport</keyword>
<evidence type="ECO:0000256" key="8">
    <source>
        <dbReference type="ARBA" id="ARBA00022927"/>
    </source>
</evidence>
<feature type="transmembrane region" description="Helical" evidence="12">
    <location>
        <begin position="42"/>
        <end position="66"/>
    </location>
</feature>
<evidence type="ECO:0000256" key="7">
    <source>
        <dbReference type="ARBA" id="ARBA00022795"/>
    </source>
</evidence>
<comment type="caution">
    <text evidence="13">The sequence shown here is derived from an EMBL/GenBank/DDBJ whole genome shotgun (WGS) entry which is preliminary data.</text>
</comment>
<dbReference type="Pfam" id="PF01312">
    <property type="entry name" value="Bac_export_2"/>
    <property type="match status" value="1"/>
</dbReference>
<keyword evidence="13" id="KW-0282">Flagellum</keyword>
<sequence length="377" mass="42596">MAVNDFLIFNIQLFAEERTEPATPRKRRKAREEGQAAKSVDLIASASVLVGIIGLFFLGGFIFYTLKDFFVFEFSHISDEVNLTGQWIFRAGAQSVIVFLKTWLPIGCLSALAVLGISFAQVGFFVTSKPLAPKWDRLNPASGLKKVLSLRSLVELIKGLLKAAVLSWVLYAGLKGSMEKLLLTMQMPLLSGLGVLLKMIFDLSIKLAISLFVIALFDYIYQRWEFEKSIRMSRQEIKEEYKQLEGDPQLKSKIRQRQRELARRRMMSEVKKADVVITNPTRVAIALQYDSKLMDAPVVIAKGLGIIAGKIREEAKKHNVPIIERPPLAWVLYNNVDIGEKIPEELYKAVAEILVFVYKLKHKRSLTYSVGGRYGHS</sequence>
<dbReference type="PANTHER" id="PTHR30531:SF12">
    <property type="entry name" value="FLAGELLAR BIOSYNTHETIC PROTEIN FLHB"/>
    <property type="match status" value="1"/>
</dbReference>
<dbReference type="PRINTS" id="PR00950">
    <property type="entry name" value="TYPE3IMSPROT"/>
</dbReference>
<keyword evidence="6 12" id="KW-0812">Transmembrane</keyword>
<feature type="transmembrane region" description="Helical" evidence="12">
    <location>
        <begin position="207"/>
        <end position="224"/>
    </location>
</feature>
<evidence type="ECO:0000256" key="1">
    <source>
        <dbReference type="ARBA" id="ARBA00004651"/>
    </source>
</evidence>
<proteinExistence type="inferred from homology"/>
<dbReference type="Proteomes" id="UP000185093">
    <property type="component" value="Unassembled WGS sequence"/>
</dbReference>
<dbReference type="RefSeq" id="WP_074199364.1">
    <property type="nucleotide sequence ID" value="NZ_FSQZ01000001.1"/>
</dbReference>
<keyword evidence="10 12" id="KW-0472">Membrane</keyword>
<evidence type="ECO:0000256" key="11">
    <source>
        <dbReference type="ARBA" id="ARBA00023225"/>
    </source>
</evidence>
<dbReference type="Gene3D" id="6.10.250.2080">
    <property type="match status" value="1"/>
</dbReference>
<evidence type="ECO:0000256" key="6">
    <source>
        <dbReference type="ARBA" id="ARBA00022692"/>
    </source>
</evidence>
<keyword evidence="14" id="KW-1185">Reference proteome</keyword>